<keyword evidence="1" id="KW-0472">Membrane</keyword>
<evidence type="ECO:0000313" key="3">
    <source>
        <dbReference type="Proteomes" id="UP001338125"/>
    </source>
</evidence>
<protein>
    <submittedName>
        <fullName evidence="2">Uncharacterized protein</fullName>
    </submittedName>
</protein>
<evidence type="ECO:0000313" key="2">
    <source>
        <dbReference type="EMBL" id="KAK5988024.1"/>
    </source>
</evidence>
<evidence type="ECO:0000256" key="1">
    <source>
        <dbReference type="SAM" id="Phobius"/>
    </source>
</evidence>
<keyword evidence="1" id="KW-1133">Transmembrane helix</keyword>
<name>A0ABR0S7S3_9HYPO</name>
<accession>A0ABR0S7S3</accession>
<dbReference type="EMBL" id="JAVFKD010000016">
    <property type="protein sequence ID" value="KAK5988024.1"/>
    <property type="molecule type" value="Genomic_DNA"/>
</dbReference>
<organism evidence="2 3">
    <name type="scientific">Cladobotryum mycophilum</name>
    <dbReference type="NCBI Taxonomy" id="491253"/>
    <lineage>
        <taxon>Eukaryota</taxon>
        <taxon>Fungi</taxon>
        <taxon>Dikarya</taxon>
        <taxon>Ascomycota</taxon>
        <taxon>Pezizomycotina</taxon>
        <taxon>Sordariomycetes</taxon>
        <taxon>Hypocreomycetidae</taxon>
        <taxon>Hypocreales</taxon>
        <taxon>Hypocreaceae</taxon>
        <taxon>Cladobotryum</taxon>
    </lineage>
</organism>
<feature type="transmembrane region" description="Helical" evidence="1">
    <location>
        <begin position="6"/>
        <end position="25"/>
    </location>
</feature>
<sequence>MISARLGYLRQWAILLAIVAYFMFIDRIEHQVRFKHRYLRAVISVTERSERNVTKRFDEIRVDWLVVERQLQTWSHLTHNRRKLIIKVTFNYKETKTAGPAGQGSTNGQLAETQARREAERSVLGRTAAWEHVFALFSCPGPPCGRGPYCWQDPNTKKHYKLMGHRFRNLVKSVQRGEGINKHEGMPREIRSELYAEKQQQSSRKRKRANSGSYATGIPAIHIHNIITGQPDTTSADAGVRSTPEVASLRCAVEGLAMRDDVAGEYFAYMVHGLEYRRFRKSMTELASWH</sequence>
<reference evidence="2 3" key="1">
    <citation type="submission" date="2024-01" db="EMBL/GenBank/DDBJ databases">
        <title>Complete genome of Cladobotryum mycophilum ATHUM6906.</title>
        <authorList>
            <person name="Christinaki A.C."/>
            <person name="Myridakis A.I."/>
            <person name="Kouvelis V.N."/>
        </authorList>
    </citation>
    <scope>NUCLEOTIDE SEQUENCE [LARGE SCALE GENOMIC DNA]</scope>
    <source>
        <strain evidence="2 3">ATHUM6906</strain>
    </source>
</reference>
<comment type="caution">
    <text evidence="2">The sequence shown here is derived from an EMBL/GenBank/DDBJ whole genome shotgun (WGS) entry which is preliminary data.</text>
</comment>
<dbReference type="Proteomes" id="UP001338125">
    <property type="component" value="Unassembled WGS sequence"/>
</dbReference>
<keyword evidence="3" id="KW-1185">Reference proteome</keyword>
<keyword evidence="1" id="KW-0812">Transmembrane</keyword>
<gene>
    <name evidence="2" type="ORF">PT974_12160</name>
</gene>
<proteinExistence type="predicted"/>